<evidence type="ECO:0000313" key="3">
    <source>
        <dbReference type="Proteomes" id="UP000053240"/>
    </source>
</evidence>
<dbReference type="InParanoid" id="A0A194QU56"/>
<evidence type="ECO:0000256" key="1">
    <source>
        <dbReference type="SAM" id="MobiDB-lite"/>
    </source>
</evidence>
<proteinExistence type="predicted"/>
<gene>
    <name evidence="2" type="ORF">RR48_07909</name>
</gene>
<keyword evidence="3" id="KW-1185">Reference proteome</keyword>
<name>A0A194QU56_PAPMA</name>
<dbReference type="Proteomes" id="UP000053240">
    <property type="component" value="Unassembled WGS sequence"/>
</dbReference>
<dbReference type="EMBL" id="KQ461137">
    <property type="protein sequence ID" value="KPJ08849.1"/>
    <property type="molecule type" value="Genomic_DNA"/>
</dbReference>
<dbReference type="KEGG" id="pmac:106717484"/>
<dbReference type="AlphaFoldDB" id="A0A194QU56"/>
<reference evidence="2 3" key="1">
    <citation type="journal article" date="2015" name="Nat. Commun.">
        <title>Outbred genome sequencing and CRISPR/Cas9 gene editing in butterflies.</title>
        <authorList>
            <person name="Li X."/>
            <person name="Fan D."/>
            <person name="Zhang W."/>
            <person name="Liu G."/>
            <person name="Zhang L."/>
            <person name="Zhao L."/>
            <person name="Fang X."/>
            <person name="Chen L."/>
            <person name="Dong Y."/>
            <person name="Chen Y."/>
            <person name="Ding Y."/>
            <person name="Zhao R."/>
            <person name="Feng M."/>
            <person name="Zhu Y."/>
            <person name="Feng Y."/>
            <person name="Jiang X."/>
            <person name="Zhu D."/>
            <person name="Xiang H."/>
            <person name="Feng X."/>
            <person name="Li S."/>
            <person name="Wang J."/>
            <person name="Zhang G."/>
            <person name="Kronforst M.R."/>
            <person name="Wang W."/>
        </authorList>
    </citation>
    <scope>NUCLEOTIDE SEQUENCE [LARGE SCALE GENOMIC DNA]</scope>
    <source>
        <strain evidence="2">Ya'a_city_454_Pm</strain>
        <tissue evidence="2">Whole body</tissue>
    </source>
</reference>
<protein>
    <submittedName>
        <fullName evidence="2">Uncharacterized protein</fullName>
    </submittedName>
</protein>
<evidence type="ECO:0000313" key="2">
    <source>
        <dbReference type="EMBL" id="KPJ08849.1"/>
    </source>
</evidence>
<sequence length="225" mass="25555">MDFSFYFGDKYKDLLTKQDPNMQTFSSLFSPQHDLPLDEPCPCSNLRQLKDPFATHPSEILNKILMSNDLFSFNKELTSTLCCDSHESIREDGVFFEFSPKHNQMLASTIPTNAMFSPLTKVLENLLGKRNIIPMDSIKPPALDIFLMPKKKSAIDGESDSILKKKPAIHAVGDNDINENIKMTPQFTNKSSVKKDLAKKKPDEDRKFDADPKLDHTSTEKSIHF</sequence>
<organism evidence="2 3">
    <name type="scientific">Papilio machaon</name>
    <name type="common">Old World swallowtail butterfly</name>
    <dbReference type="NCBI Taxonomy" id="76193"/>
    <lineage>
        <taxon>Eukaryota</taxon>
        <taxon>Metazoa</taxon>
        <taxon>Ecdysozoa</taxon>
        <taxon>Arthropoda</taxon>
        <taxon>Hexapoda</taxon>
        <taxon>Insecta</taxon>
        <taxon>Pterygota</taxon>
        <taxon>Neoptera</taxon>
        <taxon>Endopterygota</taxon>
        <taxon>Lepidoptera</taxon>
        <taxon>Glossata</taxon>
        <taxon>Ditrysia</taxon>
        <taxon>Papilionoidea</taxon>
        <taxon>Papilionidae</taxon>
        <taxon>Papilioninae</taxon>
        <taxon>Papilio</taxon>
    </lineage>
</organism>
<feature type="compositionally biased region" description="Basic and acidic residues" evidence="1">
    <location>
        <begin position="193"/>
        <end position="225"/>
    </location>
</feature>
<accession>A0A194QU56</accession>
<feature type="region of interest" description="Disordered" evidence="1">
    <location>
        <begin position="180"/>
        <end position="225"/>
    </location>
</feature>